<evidence type="ECO:0000256" key="3">
    <source>
        <dbReference type="RuleBase" id="RU361235"/>
    </source>
</evidence>
<dbReference type="GO" id="GO:0016787">
    <property type="term" value="F:hydrolase activity"/>
    <property type="evidence" value="ECO:0007669"/>
    <property type="project" value="UniProtKB-KW"/>
</dbReference>
<feature type="chain" id="PRO_5014487967" description="Carboxylic ester hydrolase" evidence="3">
    <location>
        <begin position="31"/>
        <end position="560"/>
    </location>
</feature>
<dbReference type="EMBL" id="OKRB01000086">
    <property type="protein sequence ID" value="SPE20882.1"/>
    <property type="molecule type" value="Genomic_DNA"/>
</dbReference>
<dbReference type="InterPro" id="IPR050309">
    <property type="entry name" value="Type-B_Carboxylest/Lipase"/>
</dbReference>
<protein>
    <recommendedName>
        <fullName evidence="3">Carboxylic ester hydrolase</fullName>
        <ecNumber evidence="3">3.1.1.-</ecNumber>
    </recommendedName>
</protein>
<dbReference type="SUPFAM" id="SSF53474">
    <property type="entry name" value="alpha/beta-Hydrolases"/>
    <property type="match status" value="1"/>
</dbReference>
<keyword evidence="3" id="KW-0732">Signal</keyword>
<feature type="domain" description="Carboxylesterase type B" evidence="5">
    <location>
        <begin position="40"/>
        <end position="542"/>
    </location>
</feature>
<dbReference type="Pfam" id="PF00135">
    <property type="entry name" value="COesterase"/>
    <property type="match status" value="1"/>
</dbReference>
<evidence type="ECO:0000256" key="4">
    <source>
        <dbReference type="SAM" id="MobiDB-lite"/>
    </source>
</evidence>
<evidence type="ECO:0000313" key="6">
    <source>
        <dbReference type="EMBL" id="SPE20882.1"/>
    </source>
</evidence>
<dbReference type="InterPro" id="IPR006311">
    <property type="entry name" value="TAT_signal"/>
</dbReference>
<evidence type="ECO:0000313" key="7">
    <source>
        <dbReference type="Proteomes" id="UP000239735"/>
    </source>
</evidence>
<dbReference type="PANTHER" id="PTHR11559">
    <property type="entry name" value="CARBOXYLESTERASE"/>
    <property type="match status" value="1"/>
</dbReference>
<evidence type="ECO:0000256" key="1">
    <source>
        <dbReference type="ARBA" id="ARBA00005964"/>
    </source>
</evidence>
<accession>A0A2N9LC71</accession>
<sequence length="560" mass="60681">MQPINRRTVLRYSGIAAASLTLHKSFLAFADAQSSPTETSIARTEYGKISGTVEDGINVFRSVPYGADIAPVRFQAPLPPTPWTDVKACDTFTTRAPQLTVLRGLEGVTSAPSLGAAGMTPVGSRPRVAPEAGIQSEDCLHLNVFTPGLRDRRKRPVLVYFHGGAYNNGSVNSPLYDGKRLCHRGDVVVVTVNHRLNAFGFLYLAAIDPKQYPDSGNVSMLDLVLALKWVRNNIAEFGGDPSRVLIFGQSGGGAKCATLMAMPAGHGLFHRVMTMSGQQVMGASIEIASKRTEVMLDKLGITKANLADLKTMPWEKIQAAAAATSSDWLPVVDHVVLPRDPFTPDAPPLSAHVPMILGNTHDETAVPSRGTLTWEDAPTALHNAVAIYLGPYTAEEVIAKYRTIYPDKSPIDIVVAAATAFRAWPGQVMEAERRASNPQSQPLTWVYQMNWHRNAPGARAMHTIDIPFMFDNLDAAPGQIGTAPEDLAAAQPLADAMSGMLIHYAATGNPNHPGLPVWPAYDLNGRNTMIWDNPPHIEKDPRGEERRYAAGSPYRQPGTY</sequence>
<dbReference type="EC" id="3.1.1.-" evidence="3"/>
<dbReference type="InterPro" id="IPR029058">
    <property type="entry name" value="AB_hydrolase_fold"/>
</dbReference>
<feature type="signal peptide" evidence="3">
    <location>
        <begin position="1"/>
        <end position="30"/>
    </location>
</feature>
<keyword evidence="2 3" id="KW-0378">Hydrolase</keyword>
<dbReference type="InterPro" id="IPR002018">
    <property type="entry name" value="CarbesteraseB"/>
</dbReference>
<reference evidence="7" key="1">
    <citation type="submission" date="2018-02" db="EMBL/GenBank/DDBJ databases">
        <authorList>
            <person name="Hausmann B."/>
        </authorList>
    </citation>
    <scope>NUCLEOTIDE SEQUENCE [LARGE SCALE GENOMIC DNA]</scope>
    <source>
        <strain evidence="7">Peat soil MAG SbA5</strain>
    </source>
</reference>
<dbReference type="OrthoDB" id="9775851at2"/>
<evidence type="ECO:0000259" key="5">
    <source>
        <dbReference type="Pfam" id="PF00135"/>
    </source>
</evidence>
<dbReference type="Gene3D" id="3.40.50.1820">
    <property type="entry name" value="alpha/beta hydrolase"/>
    <property type="match status" value="1"/>
</dbReference>
<comment type="similarity">
    <text evidence="1 3">Belongs to the type-B carboxylesterase/lipase family.</text>
</comment>
<evidence type="ECO:0000256" key="2">
    <source>
        <dbReference type="ARBA" id="ARBA00022801"/>
    </source>
</evidence>
<organism evidence="6 7">
    <name type="scientific">Candidatus Sulfuritelmatomonas gaucii</name>
    <dbReference type="NCBI Taxonomy" id="2043161"/>
    <lineage>
        <taxon>Bacteria</taxon>
        <taxon>Pseudomonadati</taxon>
        <taxon>Acidobacteriota</taxon>
        <taxon>Terriglobia</taxon>
        <taxon>Terriglobales</taxon>
        <taxon>Acidobacteriaceae</taxon>
        <taxon>Candidatus Sulfuritelmatomonas</taxon>
    </lineage>
</organism>
<dbReference type="PROSITE" id="PS51318">
    <property type="entry name" value="TAT"/>
    <property type="match status" value="1"/>
</dbReference>
<dbReference type="AlphaFoldDB" id="A0A2N9LC71"/>
<feature type="compositionally biased region" description="Basic and acidic residues" evidence="4">
    <location>
        <begin position="535"/>
        <end position="548"/>
    </location>
</feature>
<dbReference type="PROSITE" id="PS00122">
    <property type="entry name" value="CARBOXYLESTERASE_B_1"/>
    <property type="match status" value="1"/>
</dbReference>
<proteinExistence type="inferred from homology"/>
<name>A0A2N9LC71_9BACT</name>
<dbReference type="Proteomes" id="UP000239735">
    <property type="component" value="Unassembled WGS sequence"/>
</dbReference>
<gene>
    <name evidence="6" type="ORF">SBA5_30087</name>
</gene>
<feature type="region of interest" description="Disordered" evidence="4">
    <location>
        <begin position="532"/>
        <end position="560"/>
    </location>
</feature>
<dbReference type="InterPro" id="IPR019826">
    <property type="entry name" value="Carboxylesterase_B_AS"/>
</dbReference>